<dbReference type="GeneID" id="54491133"/>
<protein>
    <submittedName>
        <fullName evidence="1">Uncharacterized protein</fullName>
    </submittedName>
</protein>
<evidence type="ECO:0000313" key="1">
    <source>
        <dbReference type="EMBL" id="KAF2762687.1"/>
    </source>
</evidence>
<keyword evidence="2" id="KW-1185">Reference proteome</keyword>
<dbReference type="RefSeq" id="XP_033605138.1">
    <property type="nucleotide sequence ID" value="XM_033750079.1"/>
</dbReference>
<dbReference type="AlphaFoldDB" id="A0A6A6WKJ2"/>
<dbReference type="EMBL" id="ML996565">
    <property type="protein sequence ID" value="KAF2762687.1"/>
    <property type="molecule type" value="Genomic_DNA"/>
</dbReference>
<accession>A0A6A6WKJ2</accession>
<dbReference type="Proteomes" id="UP000799437">
    <property type="component" value="Unassembled WGS sequence"/>
</dbReference>
<name>A0A6A6WKJ2_9PEZI</name>
<organism evidence="1 2">
    <name type="scientific">Pseudovirgaria hyperparasitica</name>
    <dbReference type="NCBI Taxonomy" id="470096"/>
    <lineage>
        <taxon>Eukaryota</taxon>
        <taxon>Fungi</taxon>
        <taxon>Dikarya</taxon>
        <taxon>Ascomycota</taxon>
        <taxon>Pezizomycotina</taxon>
        <taxon>Dothideomycetes</taxon>
        <taxon>Dothideomycetes incertae sedis</taxon>
        <taxon>Acrospermales</taxon>
        <taxon>Acrospermaceae</taxon>
        <taxon>Pseudovirgaria</taxon>
    </lineage>
</organism>
<sequence length="157" mass="17349">MDTALPYRERAPSPSLLAPCRLKAGNQGTWALRLLTEPLPTSDCREFNAGLVELRHPGPTVFAGGPKSKEKASEKQETMVTGLLAVNTHTHADTDAPCLKYEDGQSQHQLLQQVRASNWLLPSLRLYTLHLFHLNPPLNSTPLPVSTKYLYCPSPLP</sequence>
<gene>
    <name evidence="1" type="ORF">EJ05DRAFT_9374</name>
</gene>
<reference evidence="1" key="1">
    <citation type="journal article" date="2020" name="Stud. Mycol.">
        <title>101 Dothideomycetes genomes: a test case for predicting lifestyles and emergence of pathogens.</title>
        <authorList>
            <person name="Haridas S."/>
            <person name="Albert R."/>
            <person name="Binder M."/>
            <person name="Bloem J."/>
            <person name="Labutti K."/>
            <person name="Salamov A."/>
            <person name="Andreopoulos B."/>
            <person name="Baker S."/>
            <person name="Barry K."/>
            <person name="Bills G."/>
            <person name="Bluhm B."/>
            <person name="Cannon C."/>
            <person name="Castanera R."/>
            <person name="Culley D."/>
            <person name="Daum C."/>
            <person name="Ezra D."/>
            <person name="Gonzalez J."/>
            <person name="Henrissat B."/>
            <person name="Kuo A."/>
            <person name="Liang C."/>
            <person name="Lipzen A."/>
            <person name="Lutzoni F."/>
            <person name="Magnuson J."/>
            <person name="Mondo S."/>
            <person name="Nolan M."/>
            <person name="Ohm R."/>
            <person name="Pangilinan J."/>
            <person name="Park H.-J."/>
            <person name="Ramirez L."/>
            <person name="Alfaro M."/>
            <person name="Sun H."/>
            <person name="Tritt A."/>
            <person name="Yoshinaga Y."/>
            <person name="Zwiers L.-H."/>
            <person name="Turgeon B."/>
            <person name="Goodwin S."/>
            <person name="Spatafora J."/>
            <person name="Crous P."/>
            <person name="Grigoriev I."/>
        </authorList>
    </citation>
    <scope>NUCLEOTIDE SEQUENCE</scope>
    <source>
        <strain evidence="1">CBS 121739</strain>
    </source>
</reference>
<evidence type="ECO:0000313" key="2">
    <source>
        <dbReference type="Proteomes" id="UP000799437"/>
    </source>
</evidence>
<proteinExistence type="predicted"/>